<evidence type="ECO:0000259" key="13">
    <source>
        <dbReference type="Pfam" id="PF07715"/>
    </source>
</evidence>
<evidence type="ECO:0000256" key="11">
    <source>
        <dbReference type="RuleBase" id="RU003357"/>
    </source>
</evidence>
<feature type="domain" description="TonB-dependent receptor plug" evidence="13">
    <location>
        <begin position="102"/>
        <end position="211"/>
    </location>
</feature>
<keyword evidence="6 11" id="KW-0798">TonB box</keyword>
<evidence type="ECO:0000256" key="9">
    <source>
        <dbReference type="ARBA" id="ARBA00023237"/>
    </source>
</evidence>
<keyword evidence="5 10" id="KW-0812">Transmembrane</keyword>
<keyword evidence="4 10" id="KW-1134">Transmembrane beta strand</keyword>
<name>A0ABY6B7L6_9BURK</name>
<sequence length="1033" mass="111195">MTVQSSRQRQLRLPTGLPRRQPVAVACATLFFTVATQAQQAPEPPAAAASAATAATAQATAPSVQVAQANTGNTAQGQQPQQIETVVVSGIRRSLDSSLTLKRNTHGVVDGIVAEDIGKFPDTNLAESMQRISGVSIDRSNGEGSKVTVRGVGPDFNLVLLNGRQMPASSIADTSASNSRAFDFANLAAESIAALEVYKTSRASTPTGGIGATINIKTARPLDTRETVASIGVKAVYDESNKHLPELLKGDKVTPEVSGIYSTTFADGMFGVALSGSFQRRDSGYNQAGVPNGWRPQRGNETGYGTIPQAGQPGSENIVNRPGATDVYSLPQNLNYNMNGISRERTNGQLTFQFAPTKAITATLDFTGSQNKIHTKRNDLSAWFNFGPSSSAWTSGPVAGPTYYSETITPATADLAMGGAEFGVKNKNQSTGFNLEWKASDRLSLAFDAHHSTATSGADSPYGTNAVIGTASFNRGTTSVDFTKDLPILIIDGTSADASRQLVTGSSFRNSYMKSGVDQQQVTGSWKLDEASKLDFGVGATKVKNRSAYGFVQNDTWGGATSAADYPDQVWMPQSLRPYFSNISGSSDPRLFNQFFVWDFKTVRDLAAKADGNEAKFLAPTEFSTDRRTQEKSNSAFLQYSRDWELGVPMSATVGMRYETTKVKSTALVPISTGITWGSNNELTVLKGDPGFTTLDGKYSYWLPSIDWDADLTDRVKLRASYGQTIGRPGWGDIQGGQTLDQLARVSGGTGAQGNPALKPLKSKNFDLSLEFYYAKSSYLSAGFFRKNIANYIGNSITASTPFNLHTPIGGRLYNEAVGTGGCAQDLTCIRNYILNNYNGRNGVVRTGFDDNGNAQGTIAGQADDPIATFQITSPTNQRSNSLSGYELNIQHSFGQTGFGVAANYTHVKSGLKYDGTSFAEQYALPGLSDSANLVGFYENDKVSVRMAYNWRDKFLTALNDGNSLGRSSPIYTEAYGQVDVSLGYKFTERLSVQGEVINLTDEVQRLHGRTKEEVVAVTQTGRRYMLGLRYKF</sequence>
<comment type="subcellular location">
    <subcellularLocation>
        <location evidence="1 10">Cell outer membrane</location>
        <topology evidence="1 10">Multi-pass membrane protein</topology>
    </subcellularLocation>
</comment>
<dbReference type="InterPro" id="IPR010104">
    <property type="entry name" value="TonB_rcpt_bac"/>
</dbReference>
<keyword evidence="7 10" id="KW-0472">Membrane</keyword>
<keyword evidence="3 10" id="KW-0813">Transport</keyword>
<evidence type="ECO:0000256" key="3">
    <source>
        <dbReference type="ARBA" id="ARBA00022448"/>
    </source>
</evidence>
<dbReference type="InterPro" id="IPR039426">
    <property type="entry name" value="TonB-dep_rcpt-like"/>
</dbReference>
<dbReference type="InterPro" id="IPR036942">
    <property type="entry name" value="Beta-barrel_TonB_sf"/>
</dbReference>
<dbReference type="NCBIfam" id="TIGR01782">
    <property type="entry name" value="TonB-Xanth-Caul"/>
    <property type="match status" value="1"/>
</dbReference>
<dbReference type="InterPro" id="IPR000531">
    <property type="entry name" value="Beta-barrel_TonB"/>
</dbReference>
<evidence type="ECO:0000313" key="15">
    <source>
        <dbReference type="Proteomes" id="UP001064933"/>
    </source>
</evidence>
<dbReference type="Pfam" id="PF00593">
    <property type="entry name" value="TonB_dep_Rec_b-barrel"/>
    <property type="match status" value="1"/>
</dbReference>
<dbReference type="PANTHER" id="PTHR40980">
    <property type="entry name" value="PLUG DOMAIN-CONTAINING PROTEIN"/>
    <property type="match status" value="1"/>
</dbReference>
<comment type="similarity">
    <text evidence="2 10 11">Belongs to the TonB-dependent receptor family.</text>
</comment>
<evidence type="ECO:0000313" key="14">
    <source>
        <dbReference type="EMBL" id="UXH80756.1"/>
    </source>
</evidence>
<proteinExistence type="inferred from homology"/>
<dbReference type="RefSeq" id="WP_261760573.1">
    <property type="nucleotide sequence ID" value="NZ_CP104562.2"/>
</dbReference>
<dbReference type="PROSITE" id="PS52016">
    <property type="entry name" value="TONB_DEPENDENT_REC_3"/>
    <property type="match status" value="1"/>
</dbReference>
<evidence type="ECO:0000256" key="7">
    <source>
        <dbReference type="ARBA" id="ARBA00023136"/>
    </source>
</evidence>
<accession>A0ABY6B7L6</accession>
<dbReference type="Gene3D" id="2.40.170.20">
    <property type="entry name" value="TonB-dependent receptor, beta-barrel domain"/>
    <property type="match status" value="1"/>
</dbReference>
<evidence type="ECO:0000256" key="5">
    <source>
        <dbReference type="ARBA" id="ARBA00022692"/>
    </source>
</evidence>
<dbReference type="SUPFAM" id="SSF56935">
    <property type="entry name" value="Porins"/>
    <property type="match status" value="1"/>
</dbReference>
<keyword evidence="8 14" id="KW-0675">Receptor</keyword>
<gene>
    <name evidence="14" type="ORF">N4261_13130</name>
</gene>
<dbReference type="InterPro" id="IPR037066">
    <property type="entry name" value="Plug_dom_sf"/>
</dbReference>
<dbReference type="Gene3D" id="2.170.130.10">
    <property type="entry name" value="TonB-dependent receptor, plug domain"/>
    <property type="match status" value="1"/>
</dbReference>
<reference evidence="14" key="1">
    <citation type="submission" date="2022-10" db="EMBL/GenBank/DDBJ databases">
        <title>Characterization and whole genome sequencing of a new Roseateles species, isolated from fresh water.</title>
        <authorList>
            <person name="Guliayeva D.Y."/>
            <person name="Akhremchuk A.E."/>
            <person name="Sikolenko M.A."/>
            <person name="Valentovich L.N."/>
            <person name="Sidarenka A.V."/>
        </authorList>
    </citation>
    <scope>NUCLEOTIDE SEQUENCE</scope>
    <source>
        <strain evidence="14">BIM B-1768</strain>
    </source>
</reference>
<keyword evidence="15" id="KW-1185">Reference proteome</keyword>
<dbReference type="Proteomes" id="UP001064933">
    <property type="component" value="Chromosome"/>
</dbReference>
<evidence type="ECO:0000259" key="12">
    <source>
        <dbReference type="Pfam" id="PF00593"/>
    </source>
</evidence>
<evidence type="ECO:0000256" key="10">
    <source>
        <dbReference type="PROSITE-ProRule" id="PRU01360"/>
    </source>
</evidence>
<dbReference type="InterPro" id="IPR012910">
    <property type="entry name" value="Plug_dom"/>
</dbReference>
<evidence type="ECO:0000256" key="8">
    <source>
        <dbReference type="ARBA" id="ARBA00023170"/>
    </source>
</evidence>
<dbReference type="EMBL" id="CP104562">
    <property type="protein sequence ID" value="UXH80756.1"/>
    <property type="molecule type" value="Genomic_DNA"/>
</dbReference>
<evidence type="ECO:0000256" key="2">
    <source>
        <dbReference type="ARBA" id="ARBA00009810"/>
    </source>
</evidence>
<protein>
    <submittedName>
        <fullName evidence="14">TonB-dependent receptor</fullName>
    </submittedName>
</protein>
<dbReference type="Pfam" id="PF07715">
    <property type="entry name" value="Plug"/>
    <property type="match status" value="1"/>
</dbReference>
<feature type="domain" description="TonB-dependent receptor-like beta-barrel" evidence="12">
    <location>
        <begin position="483"/>
        <end position="1000"/>
    </location>
</feature>
<evidence type="ECO:0000256" key="4">
    <source>
        <dbReference type="ARBA" id="ARBA00022452"/>
    </source>
</evidence>
<evidence type="ECO:0000256" key="6">
    <source>
        <dbReference type="ARBA" id="ARBA00023077"/>
    </source>
</evidence>
<dbReference type="PANTHER" id="PTHR40980:SF3">
    <property type="entry name" value="TONB-DEPENDENT RECEPTOR-LIKE BETA-BARREL DOMAIN-CONTAINING PROTEIN"/>
    <property type="match status" value="1"/>
</dbReference>
<organism evidence="14 15">
    <name type="scientific">Roseateles amylovorans</name>
    <dbReference type="NCBI Taxonomy" id="2978473"/>
    <lineage>
        <taxon>Bacteria</taxon>
        <taxon>Pseudomonadati</taxon>
        <taxon>Pseudomonadota</taxon>
        <taxon>Betaproteobacteria</taxon>
        <taxon>Burkholderiales</taxon>
        <taxon>Sphaerotilaceae</taxon>
        <taxon>Roseateles</taxon>
    </lineage>
</organism>
<evidence type="ECO:0000256" key="1">
    <source>
        <dbReference type="ARBA" id="ARBA00004571"/>
    </source>
</evidence>
<keyword evidence="9 10" id="KW-0998">Cell outer membrane</keyword>